<dbReference type="SUPFAM" id="SSF50998">
    <property type="entry name" value="Quinoprotein alcohol dehydrogenase-like"/>
    <property type="match status" value="1"/>
</dbReference>
<reference evidence="4" key="1">
    <citation type="thesis" date="2020" institute="ProQuest LLC" country="789 East Eisenhower Parkway, Ann Arbor, MI, USA">
        <title>Comparative Genomics and Chromosome Evolution.</title>
        <authorList>
            <person name="Mudd A.B."/>
        </authorList>
    </citation>
    <scope>NUCLEOTIDE SEQUENCE</scope>
    <source>
        <strain evidence="4">237g6f4</strain>
        <tissue evidence="4">Blood</tissue>
    </source>
</reference>
<evidence type="ECO:0000256" key="3">
    <source>
        <dbReference type="PROSITE-ProRule" id="PRU00221"/>
    </source>
</evidence>
<dbReference type="Pfam" id="PF00400">
    <property type="entry name" value="WD40"/>
    <property type="match status" value="4"/>
</dbReference>
<dbReference type="SUPFAM" id="SSF50978">
    <property type="entry name" value="WD40 repeat-like"/>
    <property type="match status" value="1"/>
</dbReference>
<dbReference type="PROSITE" id="PS50082">
    <property type="entry name" value="WD_REPEATS_2"/>
    <property type="match status" value="4"/>
</dbReference>
<dbReference type="InterPro" id="IPR036322">
    <property type="entry name" value="WD40_repeat_dom_sf"/>
</dbReference>
<gene>
    <name evidence="4" type="ORF">GDO81_010652</name>
</gene>
<organism evidence="4 5">
    <name type="scientific">Engystomops pustulosus</name>
    <name type="common">Tungara frog</name>
    <name type="synonym">Physalaemus pustulosus</name>
    <dbReference type="NCBI Taxonomy" id="76066"/>
    <lineage>
        <taxon>Eukaryota</taxon>
        <taxon>Metazoa</taxon>
        <taxon>Chordata</taxon>
        <taxon>Craniata</taxon>
        <taxon>Vertebrata</taxon>
        <taxon>Euteleostomi</taxon>
        <taxon>Amphibia</taxon>
        <taxon>Batrachia</taxon>
        <taxon>Anura</taxon>
        <taxon>Neobatrachia</taxon>
        <taxon>Hyloidea</taxon>
        <taxon>Leptodactylidae</taxon>
        <taxon>Leiuperinae</taxon>
        <taxon>Engystomops</taxon>
    </lineage>
</organism>
<keyword evidence="2" id="KW-0677">Repeat</keyword>
<feature type="repeat" description="WD" evidence="3">
    <location>
        <begin position="659"/>
        <end position="691"/>
    </location>
</feature>
<feature type="repeat" description="WD" evidence="3">
    <location>
        <begin position="16"/>
        <end position="47"/>
    </location>
</feature>
<evidence type="ECO:0000256" key="2">
    <source>
        <dbReference type="ARBA" id="ARBA00022737"/>
    </source>
</evidence>
<evidence type="ECO:0000313" key="5">
    <source>
        <dbReference type="Proteomes" id="UP000824782"/>
    </source>
</evidence>
<dbReference type="AlphaFoldDB" id="A0AAV7C342"/>
<dbReference type="InterPro" id="IPR019775">
    <property type="entry name" value="WD40_repeat_CS"/>
</dbReference>
<name>A0AAV7C342_ENGPU</name>
<dbReference type="PANTHER" id="PTHR19848:SF8">
    <property type="entry name" value="F-BOX AND WD REPEAT DOMAIN CONTAINING 7"/>
    <property type="match status" value="1"/>
</dbReference>
<dbReference type="InterPro" id="IPR015943">
    <property type="entry name" value="WD40/YVTN_repeat-like_dom_sf"/>
</dbReference>
<keyword evidence="5" id="KW-1185">Reference proteome</keyword>
<keyword evidence="1 3" id="KW-0853">WD repeat</keyword>
<dbReference type="SMART" id="SM00320">
    <property type="entry name" value="WD40"/>
    <property type="match status" value="12"/>
</dbReference>
<sequence length="704" mass="79689">MIKWWDLDSGRLSQSAAEHSGMVTSLLYWTETKLVFSSSNDGTLIVWTSGAVVLDKIRLGSPIFSIAINLRRHLLVCGFKNHLCVYPLDEHKASGHVINLKKSFSDYQHTDIVSCVVSLDSQIYTVGYDRKLLIFDTYQTPDKTCLKVVHSNSRAHDAGITHLLLVRERESTRFLTGSFDQTVGVWSQDGQLIQRLQQFTGEITGMSYVPSVKTVWITSGNSQPLVLDPRSGDVISNFVDTFQGHENTPCIKHLISLPETSHVIGSTRNQVIVWKYHNAGCVTILQAKHPIECLSYTAKKLLFLFTGDSRGLVKKWKRNDLSPFTYSKESYNMEDTRPERRGLRCLLQKQRVEQNKRPQSRMQRPGTAGILRKGIMLNNQRPATSQKKLCGYTKSLFADEIDTLVMATESGDIYLWEFDDSVSGPFHEEHFSLDDEQQLMKIPVTENPLNTEKNGGLIDKHLAGFVCKKILAGHFKAVTALALVGKDNGFSTVYLLSGGWDRRLCIWDLVTFTLIETFNRPELDHWHEQRDTACDGVIMDICYCPKRREFAYSSSDGNIYIRRFGPQSSEMTLVNILRGHEAEVTSVAWHNLKDKWLTGSEDGTIRIWSEEGALCERILHAKGVVMCICIDQINGCIAAGVHDSIRVYDPDTLHLVQCNEGHNDLIRGIVHIPEIKQYASVSWDRTVRLWKAYQRTNNPSSSKA</sequence>
<dbReference type="PROSITE" id="PS00678">
    <property type="entry name" value="WD_REPEATS_1"/>
    <property type="match status" value="1"/>
</dbReference>
<protein>
    <submittedName>
        <fullName evidence="4">Uncharacterized protein</fullName>
    </submittedName>
</protein>
<dbReference type="PANTHER" id="PTHR19848">
    <property type="entry name" value="WD40 REPEAT PROTEIN"/>
    <property type="match status" value="1"/>
</dbReference>
<dbReference type="InterPro" id="IPR001680">
    <property type="entry name" value="WD40_rpt"/>
</dbReference>
<dbReference type="PROSITE" id="PS50294">
    <property type="entry name" value="WD_REPEATS_REGION"/>
    <property type="match status" value="1"/>
</dbReference>
<dbReference type="EMBL" id="WNYA01000004">
    <property type="protein sequence ID" value="KAG8578882.1"/>
    <property type="molecule type" value="Genomic_DNA"/>
</dbReference>
<accession>A0AAV7C342</accession>
<evidence type="ECO:0000256" key="1">
    <source>
        <dbReference type="ARBA" id="ARBA00022574"/>
    </source>
</evidence>
<evidence type="ECO:0000313" key="4">
    <source>
        <dbReference type="EMBL" id="KAG8578882.1"/>
    </source>
</evidence>
<dbReference type="Proteomes" id="UP000824782">
    <property type="component" value="Unassembled WGS sequence"/>
</dbReference>
<feature type="repeat" description="WD" evidence="3">
    <location>
        <begin position="471"/>
        <end position="517"/>
    </location>
</feature>
<dbReference type="Gene3D" id="2.130.10.10">
    <property type="entry name" value="YVTN repeat-like/Quinoprotein amine dehydrogenase"/>
    <property type="match status" value="4"/>
</dbReference>
<proteinExistence type="predicted"/>
<dbReference type="InterPro" id="IPR011047">
    <property type="entry name" value="Quinoprotein_ADH-like_sf"/>
</dbReference>
<comment type="caution">
    <text evidence="4">The sequence shown here is derived from an EMBL/GenBank/DDBJ whole genome shotgun (WGS) entry which is preliminary data.</text>
</comment>
<feature type="repeat" description="WD" evidence="3">
    <location>
        <begin position="577"/>
        <end position="609"/>
    </location>
</feature>